<dbReference type="InterPro" id="IPR003439">
    <property type="entry name" value="ABC_transporter-like_ATP-bd"/>
</dbReference>
<dbReference type="Proteomes" id="UP000050416">
    <property type="component" value="Unassembled WGS sequence"/>
</dbReference>
<dbReference type="InterPro" id="IPR050153">
    <property type="entry name" value="Metal_Ion_Import_ABC"/>
</dbReference>
<dbReference type="PROSITE" id="PS00211">
    <property type="entry name" value="ABC_TRANSPORTER_1"/>
    <property type="match status" value="1"/>
</dbReference>
<reference evidence="11 12" key="1">
    <citation type="submission" date="2015-09" db="EMBL/GenBank/DDBJ databases">
        <title>Identification and resolution of microdiversity through metagenomic sequencing of parallel consortia.</title>
        <authorList>
            <person name="Nelson W.C."/>
            <person name="Romine M.F."/>
            <person name="Lindemann S.R."/>
        </authorList>
    </citation>
    <scope>NUCLEOTIDE SEQUENCE [LARGE SCALE GENOMIC DNA]</scope>
    <source>
        <strain evidence="11">HL-55</strain>
    </source>
</reference>
<name>A0A0N8KK13_9GAMM</name>
<evidence type="ECO:0000256" key="2">
    <source>
        <dbReference type="ARBA" id="ARBA00022475"/>
    </source>
</evidence>
<evidence type="ECO:0000256" key="9">
    <source>
        <dbReference type="ARBA" id="ARBA00023136"/>
    </source>
</evidence>
<dbReference type="EMBL" id="LJZQ01000041">
    <property type="protein sequence ID" value="KPQ26858.1"/>
    <property type="molecule type" value="Genomic_DNA"/>
</dbReference>
<dbReference type="PANTHER" id="PTHR42734:SF9">
    <property type="entry name" value="ZINC IMPORT ATP-BINDING PROTEIN ZNUC"/>
    <property type="match status" value="1"/>
</dbReference>
<accession>A0A0N8KK13</accession>
<gene>
    <name evidence="11" type="primary">znuC-2</name>
    <name evidence="11" type="ORF">HLUCCX14_16965</name>
</gene>
<dbReference type="InterPro" id="IPR017871">
    <property type="entry name" value="ABC_transporter-like_CS"/>
</dbReference>
<evidence type="ECO:0000256" key="8">
    <source>
        <dbReference type="ARBA" id="ARBA00023065"/>
    </source>
</evidence>
<dbReference type="InterPro" id="IPR027417">
    <property type="entry name" value="P-loop_NTPase"/>
</dbReference>
<evidence type="ECO:0000256" key="3">
    <source>
        <dbReference type="ARBA" id="ARBA00022741"/>
    </source>
</evidence>
<sequence length="243" mass="26808">MLIQTRNLSVQIGQTPILRDIDLQVQRGDIVTVIGPNGSGKSTLLKTIIGALKPSNGRIVLSPRLSIGYVPQRLHIDETLPMTVKRFLRLPRRASAAAIQSTMANAGVPDLLGQQLLSLSGGQLQRVLLARALLEQPDLLLLDEPTQGLDRRGTADFYKQIDRIRHSLNCGVIMVSHDLQVVMRQSERVICLNGRICCEGKPEVVSNSSEYRALFGFEDDDDTLALYSHRGHDHKAGSMREAV</sequence>
<dbReference type="STRING" id="1305731.GCA_000934705_00166"/>
<proteinExistence type="predicted"/>
<keyword evidence="7" id="KW-1278">Translocase</keyword>
<evidence type="ECO:0000256" key="6">
    <source>
        <dbReference type="ARBA" id="ARBA00022906"/>
    </source>
</evidence>
<keyword evidence="1" id="KW-0813">Transport</keyword>
<dbReference type="PATRIC" id="fig|1305731.5.peg.2356"/>
<dbReference type="PANTHER" id="PTHR42734">
    <property type="entry name" value="METAL TRANSPORT SYSTEM ATP-BINDING PROTEIN TM_0124-RELATED"/>
    <property type="match status" value="1"/>
</dbReference>
<keyword evidence="3" id="KW-0547">Nucleotide-binding</keyword>
<dbReference type="Pfam" id="PF00005">
    <property type="entry name" value="ABC_tran"/>
    <property type="match status" value="1"/>
</dbReference>
<keyword evidence="2" id="KW-1003">Cell membrane</keyword>
<keyword evidence="5 11" id="KW-0067">ATP-binding</keyword>
<evidence type="ECO:0000313" key="12">
    <source>
        <dbReference type="Proteomes" id="UP000050416"/>
    </source>
</evidence>
<keyword evidence="9" id="KW-0472">Membrane</keyword>
<evidence type="ECO:0000256" key="7">
    <source>
        <dbReference type="ARBA" id="ARBA00022967"/>
    </source>
</evidence>
<dbReference type="AlphaFoldDB" id="A0A0N8KK13"/>
<keyword evidence="8" id="KW-0406">Ion transport</keyword>
<evidence type="ECO:0000259" key="10">
    <source>
        <dbReference type="PROSITE" id="PS50893"/>
    </source>
</evidence>
<dbReference type="SMART" id="SM00382">
    <property type="entry name" value="AAA"/>
    <property type="match status" value="1"/>
</dbReference>
<keyword evidence="6" id="KW-0864">Zinc transport</keyword>
<dbReference type="GO" id="GO:0005524">
    <property type="term" value="F:ATP binding"/>
    <property type="evidence" value="ECO:0007669"/>
    <property type="project" value="UniProtKB-KW"/>
</dbReference>
<dbReference type="Gene3D" id="3.40.50.300">
    <property type="entry name" value="P-loop containing nucleotide triphosphate hydrolases"/>
    <property type="match status" value="1"/>
</dbReference>
<dbReference type="InterPro" id="IPR003593">
    <property type="entry name" value="AAA+_ATPase"/>
</dbReference>
<dbReference type="GO" id="GO:0010043">
    <property type="term" value="P:response to zinc ion"/>
    <property type="evidence" value="ECO:0007669"/>
    <property type="project" value="TreeGrafter"/>
</dbReference>
<evidence type="ECO:0000313" key="11">
    <source>
        <dbReference type="EMBL" id="KPQ26858.1"/>
    </source>
</evidence>
<dbReference type="SUPFAM" id="SSF52540">
    <property type="entry name" value="P-loop containing nucleoside triphosphate hydrolases"/>
    <property type="match status" value="1"/>
</dbReference>
<evidence type="ECO:0000256" key="4">
    <source>
        <dbReference type="ARBA" id="ARBA00022833"/>
    </source>
</evidence>
<organism evidence="11 12">
    <name type="scientific">Marinobacter excellens HL-55</name>
    <dbReference type="NCBI Taxonomy" id="1305731"/>
    <lineage>
        <taxon>Bacteria</taxon>
        <taxon>Pseudomonadati</taxon>
        <taxon>Pseudomonadota</taxon>
        <taxon>Gammaproteobacteria</taxon>
        <taxon>Pseudomonadales</taxon>
        <taxon>Marinobacteraceae</taxon>
        <taxon>Marinobacter</taxon>
    </lineage>
</organism>
<feature type="domain" description="ABC transporter" evidence="10">
    <location>
        <begin position="3"/>
        <end position="218"/>
    </location>
</feature>
<dbReference type="PROSITE" id="PS50893">
    <property type="entry name" value="ABC_TRANSPORTER_2"/>
    <property type="match status" value="1"/>
</dbReference>
<comment type="caution">
    <text evidence="11">The sequence shown here is derived from an EMBL/GenBank/DDBJ whole genome shotgun (WGS) entry which is preliminary data.</text>
</comment>
<keyword evidence="11" id="KW-0378">Hydrolase</keyword>
<dbReference type="GO" id="GO:0016887">
    <property type="term" value="F:ATP hydrolysis activity"/>
    <property type="evidence" value="ECO:0007669"/>
    <property type="project" value="InterPro"/>
</dbReference>
<dbReference type="GO" id="GO:0006829">
    <property type="term" value="P:zinc ion transport"/>
    <property type="evidence" value="ECO:0007669"/>
    <property type="project" value="UniProtKB-KW"/>
</dbReference>
<evidence type="ECO:0000256" key="1">
    <source>
        <dbReference type="ARBA" id="ARBA00022448"/>
    </source>
</evidence>
<evidence type="ECO:0000256" key="5">
    <source>
        <dbReference type="ARBA" id="ARBA00022840"/>
    </source>
</evidence>
<dbReference type="OrthoDB" id="5866165at2"/>
<protein>
    <submittedName>
        <fullName evidence="11">Zinc transport system ATP-binding protein</fullName>
        <ecNumber evidence="11">3.6.3.-</ecNumber>
    </submittedName>
</protein>
<dbReference type="EC" id="3.6.3.-" evidence="11"/>
<keyword evidence="4" id="KW-0862">Zinc</keyword>